<name>A0AAV1KMG5_9NEOP</name>
<evidence type="ECO:0000313" key="4">
    <source>
        <dbReference type="Proteomes" id="UP001314205"/>
    </source>
</evidence>
<evidence type="ECO:0000256" key="1">
    <source>
        <dbReference type="SAM" id="MobiDB-lite"/>
    </source>
</evidence>
<feature type="compositionally biased region" description="Pro residues" evidence="1">
    <location>
        <begin position="36"/>
        <end position="56"/>
    </location>
</feature>
<keyword evidence="4" id="KW-1185">Reference proteome</keyword>
<dbReference type="EMBL" id="CAVLGL010000068">
    <property type="protein sequence ID" value="CAK1584256.1"/>
    <property type="molecule type" value="Genomic_DNA"/>
</dbReference>
<evidence type="ECO:0000313" key="3">
    <source>
        <dbReference type="EMBL" id="CAK1584256.1"/>
    </source>
</evidence>
<feature type="region of interest" description="Disordered" evidence="1">
    <location>
        <begin position="96"/>
        <end position="164"/>
    </location>
</feature>
<keyword evidence="2" id="KW-0472">Membrane</keyword>
<keyword evidence="2" id="KW-1133">Transmembrane helix</keyword>
<evidence type="ECO:0000256" key="2">
    <source>
        <dbReference type="SAM" id="Phobius"/>
    </source>
</evidence>
<organism evidence="3 4">
    <name type="scientific">Parnassius mnemosyne</name>
    <name type="common">clouded apollo</name>
    <dbReference type="NCBI Taxonomy" id="213953"/>
    <lineage>
        <taxon>Eukaryota</taxon>
        <taxon>Metazoa</taxon>
        <taxon>Ecdysozoa</taxon>
        <taxon>Arthropoda</taxon>
        <taxon>Hexapoda</taxon>
        <taxon>Insecta</taxon>
        <taxon>Pterygota</taxon>
        <taxon>Neoptera</taxon>
        <taxon>Endopterygota</taxon>
        <taxon>Lepidoptera</taxon>
        <taxon>Glossata</taxon>
        <taxon>Ditrysia</taxon>
        <taxon>Papilionoidea</taxon>
        <taxon>Papilionidae</taxon>
        <taxon>Parnassiinae</taxon>
        <taxon>Parnassini</taxon>
        <taxon>Parnassius</taxon>
        <taxon>Driopa</taxon>
    </lineage>
</organism>
<feature type="region of interest" description="Disordered" evidence="1">
    <location>
        <begin position="1"/>
        <end position="75"/>
    </location>
</feature>
<proteinExistence type="predicted"/>
<protein>
    <submittedName>
        <fullName evidence="3">Uncharacterized protein</fullName>
    </submittedName>
</protein>
<comment type="caution">
    <text evidence="3">The sequence shown here is derived from an EMBL/GenBank/DDBJ whole genome shotgun (WGS) entry which is preliminary data.</text>
</comment>
<keyword evidence="2" id="KW-0812">Transmembrane</keyword>
<dbReference type="AlphaFoldDB" id="A0AAV1KMG5"/>
<accession>A0AAV1KMG5</accession>
<feature type="transmembrane region" description="Helical" evidence="2">
    <location>
        <begin position="284"/>
        <end position="305"/>
    </location>
</feature>
<gene>
    <name evidence="3" type="ORF">PARMNEM_LOCUS5544</name>
</gene>
<sequence>MTEECSLNIRPSTLKGGGRREGAEAGGCAYGGRRAPPAPPPPAPPVPPAPLPPSTPHPLRALDDMPPVLRSNPIYTEEEEQEVVIIVDSLEAPEVEVPDAPRVPRRAPSTSSGYGSGGGSHGRVSPTLPKIETYEPEPTRRLSDCEKTEGSHTTSDSDASPTCTLSRSLKDDIRSCLAGCSEYRCSPGVGKWEREVEAVVAAAARGAGGAGAARARLQAALRALHEPALRYCGPGVRPGDVTMLPKNNLSLLAASALFTLDGARGEALARRLARGEKRRRRCRAALAIIGLLLLLAAVCAVELLMSRGQRVFGAVIR</sequence>
<reference evidence="3 4" key="1">
    <citation type="submission" date="2023-11" db="EMBL/GenBank/DDBJ databases">
        <authorList>
            <person name="Hedman E."/>
            <person name="Englund M."/>
            <person name="Stromberg M."/>
            <person name="Nyberg Akerstrom W."/>
            <person name="Nylinder S."/>
            <person name="Jareborg N."/>
            <person name="Kallberg Y."/>
            <person name="Kronander E."/>
        </authorList>
    </citation>
    <scope>NUCLEOTIDE SEQUENCE [LARGE SCALE GENOMIC DNA]</scope>
</reference>
<dbReference type="Proteomes" id="UP001314205">
    <property type="component" value="Unassembled WGS sequence"/>
</dbReference>
<feature type="compositionally biased region" description="Basic and acidic residues" evidence="1">
    <location>
        <begin position="137"/>
        <end position="150"/>
    </location>
</feature>
<feature type="compositionally biased region" description="Polar residues" evidence="1">
    <location>
        <begin position="151"/>
        <end position="164"/>
    </location>
</feature>